<dbReference type="PANTHER" id="PTHR43638:SF3">
    <property type="entry name" value="ALDEHYDE REDUCTASE"/>
    <property type="match status" value="1"/>
</dbReference>
<gene>
    <name evidence="1" type="ORF">SAMN04488034_101591</name>
</gene>
<dbReference type="PANTHER" id="PTHR43638">
    <property type="entry name" value="OXIDOREDUCTASE, ALDO/KETO REDUCTASE FAMILY PROTEIN"/>
    <property type="match status" value="1"/>
</dbReference>
<dbReference type="Proteomes" id="UP000199448">
    <property type="component" value="Unassembled WGS sequence"/>
</dbReference>
<dbReference type="SUPFAM" id="SSF51430">
    <property type="entry name" value="NAD(P)-linked oxidoreductase"/>
    <property type="match status" value="1"/>
</dbReference>
<dbReference type="STRING" id="390640.SAMN04488034_101591"/>
<dbReference type="Gene3D" id="3.20.20.100">
    <property type="entry name" value="NADP-dependent oxidoreductase domain"/>
    <property type="match status" value="1"/>
</dbReference>
<dbReference type="OrthoDB" id="9773828at2"/>
<sequence>MRQKNSYSRIIQDITGWEKSTWGDKIRFFQHSVEKDITSFLAIGPQREILQDNSLGTALSESGLSRDEIQLIGGMNAVPKDPDELIAKVEETLNHLKTDYLDLFFLDLRTPAEIVMPAVERLFSQGKIVEMGVFDLHDPSTTVPLEKNSVKASLTSWNFTSASMKTLTLKQPGTADMTEMVWINLQETEKYDRLLEPLVQKYQHNAREIFLSWFLQHPAHFHPVLQVNSIEQINSAAKGQHLKLIEEDWKNLPKKIDSKTAF</sequence>
<evidence type="ECO:0000313" key="1">
    <source>
        <dbReference type="EMBL" id="SEE46161.1"/>
    </source>
</evidence>
<keyword evidence="2" id="KW-1185">Reference proteome</keyword>
<dbReference type="EMBL" id="FNUG01000001">
    <property type="protein sequence ID" value="SEE46161.1"/>
    <property type="molecule type" value="Genomic_DNA"/>
</dbReference>
<protein>
    <submittedName>
        <fullName evidence="1">Predicted oxidoreductase</fullName>
    </submittedName>
</protein>
<evidence type="ECO:0000313" key="2">
    <source>
        <dbReference type="Proteomes" id="UP000199448"/>
    </source>
</evidence>
<dbReference type="RefSeq" id="WP_093111537.1">
    <property type="nucleotide sequence ID" value="NZ_FNGG01000001.1"/>
</dbReference>
<proteinExistence type="predicted"/>
<dbReference type="AlphaFoldDB" id="A0A1H5J270"/>
<name>A0A1H5J270_9FLAO</name>
<accession>A0A1H5J270</accession>
<organism evidence="1 2">
    <name type="scientific">Salinimicrobium catena</name>
    <dbReference type="NCBI Taxonomy" id="390640"/>
    <lineage>
        <taxon>Bacteria</taxon>
        <taxon>Pseudomonadati</taxon>
        <taxon>Bacteroidota</taxon>
        <taxon>Flavobacteriia</taxon>
        <taxon>Flavobacteriales</taxon>
        <taxon>Flavobacteriaceae</taxon>
        <taxon>Salinimicrobium</taxon>
    </lineage>
</organism>
<reference evidence="1 2" key="1">
    <citation type="submission" date="2016-10" db="EMBL/GenBank/DDBJ databases">
        <authorList>
            <person name="de Groot N.N."/>
        </authorList>
    </citation>
    <scope>NUCLEOTIDE SEQUENCE [LARGE SCALE GENOMIC DNA]</scope>
    <source>
        <strain evidence="1 2">DSM 23553</strain>
    </source>
</reference>
<dbReference type="InterPro" id="IPR036812">
    <property type="entry name" value="NAD(P)_OxRdtase_dom_sf"/>
</dbReference>